<reference evidence="2 3" key="2">
    <citation type="journal article" date="2017" name="Nature">
        <title>The Apostasia genome and the evolution of orchids.</title>
        <authorList>
            <person name="Zhang G.Q."/>
            <person name="Liu K.W."/>
            <person name="Li Z."/>
            <person name="Lohaus R."/>
            <person name="Hsiao Y.Y."/>
            <person name="Niu S.C."/>
            <person name="Wang J.Y."/>
            <person name="Lin Y.C."/>
            <person name="Xu Q."/>
            <person name="Chen L.J."/>
            <person name="Yoshida K."/>
            <person name="Fujiwara S."/>
            <person name="Wang Z.W."/>
            <person name="Zhang Y.Q."/>
            <person name="Mitsuda N."/>
            <person name="Wang M."/>
            <person name="Liu G.H."/>
            <person name="Pecoraro L."/>
            <person name="Huang H.X."/>
            <person name="Xiao X.J."/>
            <person name="Lin M."/>
            <person name="Wu X.Y."/>
            <person name="Wu W.L."/>
            <person name="Chen Y.Y."/>
            <person name="Chang S.B."/>
            <person name="Sakamoto S."/>
            <person name="Ohme-Takagi M."/>
            <person name="Yagi M."/>
            <person name="Zeng S.J."/>
            <person name="Shen C.Y."/>
            <person name="Yeh C.M."/>
            <person name="Luo Y.B."/>
            <person name="Tsai W.C."/>
            <person name="Van de Peer Y."/>
            <person name="Liu Z.J."/>
        </authorList>
    </citation>
    <scope>NUCLEOTIDE SEQUENCE [LARGE SCALE GENOMIC DNA]</scope>
    <source>
        <tissue evidence="2">The whole plant</tissue>
    </source>
</reference>
<name>A0A2I0X910_9ASPA</name>
<feature type="region of interest" description="Disordered" evidence="1">
    <location>
        <begin position="37"/>
        <end position="71"/>
    </location>
</feature>
<protein>
    <submittedName>
        <fullName evidence="2">Uncharacterized protein</fullName>
    </submittedName>
</protein>
<sequence length="71" mass="8279">MKFELTELMNVEAVKEIVYRIQSKCVVLHHLEADGVGEVKGDEEDEQGTRGRFDRVILRNPNSPDRRKRKI</sequence>
<feature type="compositionally biased region" description="Basic and acidic residues" evidence="1">
    <location>
        <begin position="47"/>
        <end position="57"/>
    </location>
</feature>
<dbReference type="EMBL" id="KZ502052">
    <property type="protein sequence ID" value="PKU84391.1"/>
    <property type="molecule type" value="Genomic_DNA"/>
</dbReference>
<proteinExistence type="predicted"/>
<accession>A0A2I0X910</accession>
<evidence type="ECO:0000313" key="2">
    <source>
        <dbReference type="EMBL" id="PKU84391.1"/>
    </source>
</evidence>
<organism evidence="2 3">
    <name type="scientific">Dendrobium catenatum</name>
    <dbReference type="NCBI Taxonomy" id="906689"/>
    <lineage>
        <taxon>Eukaryota</taxon>
        <taxon>Viridiplantae</taxon>
        <taxon>Streptophyta</taxon>
        <taxon>Embryophyta</taxon>
        <taxon>Tracheophyta</taxon>
        <taxon>Spermatophyta</taxon>
        <taxon>Magnoliopsida</taxon>
        <taxon>Liliopsida</taxon>
        <taxon>Asparagales</taxon>
        <taxon>Orchidaceae</taxon>
        <taxon>Epidendroideae</taxon>
        <taxon>Malaxideae</taxon>
        <taxon>Dendrobiinae</taxon>
        <taxon>Dendrobium</taxon>
    </lineage>
</organism>
<keyword evidence="3" id="KW-1185">Reference proteome</keyword>
<reference evidence="2 3" key="1">
    <citation type="journal article" date="2016" name="Sci. Rep.">
        <title>The Dendrobium catenatum Lindl. genome sequence provides insights into polysaccharide synthase, floral development and adaptive evolution.</title>
        <authorList>
            <person name="Zhang G.Q."/>
            <person name="Xu Q."/>
            <person name="Bian C."/>
            <person name="Tsai W.C."/>
            <person name="Yeh C.M."/>
            <person name="Liu K.W."/>
            <person name="Yoshida K."/>
            <person name="Zhang L.S."/>
            <person name="Chang S.B."/>
            <person name="Chen F."/>
            <person name="Shi Y."/>
            <person name="Su Y.Y."/>
            <person name="Zhang Y.Q."/>
            <person name="Chen L.J."/>
            <person name="Yin Y."/>
            <person name="Lin M."/>
            <person name="Huang H."/>
            <person name="Deng H."/>
            <person name="Wang Z.W."/>
            <person name="Zhu S.L."/>
            <person name="Zhao X."/>
            <person name="Deng C."/>
            <person name="Niu S.C."/>
            <person name="Huang J."/>
            <person name="Wang M."/>
            <person name="Liu G.H."/>
            <person name="Yang H.J."/>
            <person name="Xiao X.J."/>
            <person name="Hsiao Y.Y."/>
            <person name="Wu W.L."/>
            <person name="Chen Y.Y."/>
            <person name="Mitsuda N."/>
            <person name="Ohme-Takagi M."/>
            <person name="Luo Y.B."/>
            <person name="Van de Peer Y."/>
            <person name="Liu Z.J."/>
        </authorList>
    </citation>
    <scope>NUCLEOTIDE SEQUENCE [LARGE SCALE GENOMIC DNA]</scope>
    <source>
        <tissue evidence="2">The whole plant</tissue>
    </source>
</reference>
<evidence type="ECO:0000313" key="3">
    <source>
        <dbReference type="Proteomes" id="UP000233837"/>
    </source>
</evidence>
<gene>
    <name evidence="2" type="ORF">MA16_Dca002904</name>
</gene>
<dbReference type="AlphaFoldDB" id="A0A2I0X910"/>
<evidence type="ECO:0000256" key="1">
    <source>
        <dbReference type="SAM" id="MobiDB-lite"/>
    </source>
</evidence>
<dbReference type="Proteomes" id="UP000233837">
    <property type="component" value="Unassembled WGS sequence"/>
</dbReference>